<name>A0A1H1UQH0_MUCMA</name>
<dbReference type="STRING" id="652787.SAMN05216490_1727"/>
<feature type="compositionally biased region" description="Basic and acidic residues" evidence="1">
    <location>
        <begin position="1"/>
        <end position="30"/>
    </location>
</feature>
<dbReference type="AlphaFoldDB" id="A0A1H1UQH0"/>
<gene>
    <name evidence="2" type="ORF">SAMN05216490_1727</name>
</gene>
<reference evidence="2 3" key="1">
    <citation type="submission" date="2016-10" db="EMBL/GenBank/DDBJ databases">
        <authorList>
            <person name="de Groot N.N."/>
        </authorList>
    </citation>
    <scope>NUCLEOTIDE SEQUENCE [LARGE SCALE GENOMIC DNA]</scope>
    <source>
        <strain evidence="2 3">MP1X4</strain>
    </source>
</reference>
<dbReference type="Proteomes" id="UP000199679">
    <property type="component" value="Chromosome I"/>
</dbReference>
<evidence type="ECO:0000256" key="1">
    <source>
        <dbReference type="SAM" id="MobiDB-lite"/>
    </source>
</evidence>
<feature type="region of interest" description="Disordered" evidence="1">
    <location>
        <begin position="1"/>
        <end position="89"/>
    </location>
</feature>
<proteinExistence type="predicted"/>
<feature type="compositionally biased region" description="Polar residues" evidence="1">
    <location>
        <begin position="35"/>
        <end position="49"/>
    </location>
</feature>
<dbReference type="RefSeq" id="WP_091371287.1">
    <property type="nucleotide sequence ID" value="NZ_LT629740.1"/>
</dbReference>
<keyword evidence="3" id="KW-1185">Reference proteome</keyword>
<evidence type="ECO:0000313" key="2">
    <source>
        <dbReference type="EMBL" id="SDS74521.1"/>
    </source>
</evidence>
<protein>
    <submittedName>
        <fullName evidence="2">Uncharacterized protein</fullName>
    </submittedName>
</protein>
<accession>A0A1H1UQH0</accession>
<feature type="compositionally biased region" description="Basic and acidic residues" evidence="1">
    <location>
        <begin position="79"/>
        <end position="89"/>
    </location>
</feature>
<dbReference type="OrthoDB" id="798021at2"/>
<sequence>MGKVKDKTLGHVPERKQPEKEKTGYPHETEVAQPQEGNDASFSEQTDVSPPTKREFPSVGPAETDFVSRPHGRTTGRMVGHEPGTENNL</sequence>
<dbReference type="EMBL" id="LT629740">
    <property type="protein sequence ID" value="SDS74521.1"/>
    <property type="molecule type" value="Genomic_DNA"/>
</dbReference>
<organism evidence="2 3">
    <name type="scientific">Mucilaginibacter mallensis</name>
    <dbReference type="NCBI Taxonomy" id="652787"/>
    <lineage>
        <taxon>Bacteria</taxon>
        <taxon>Pseudomonadati</taxon>
        <taxon>Bacteroidota</taxon>
        <taxon>Sphingobacteriia</taxon>
        <taxon>Sphingobacteriales</taxon>
        <taxon>Sphingobacteriaceae</taxon>
        <taxon>Mucilaginibacter</taxon>
    </lineage>
</organism>
<evidence type="ECO:0000313" key="3">
    <source>
        <dbReference type="Proteomes" id="UP000199679"/>
    </source>
</evidence>